<feature type="compositionally biased region" description="Basic and acidic residues" evidence="1">
    <location>
        <begin position="308"/>
        <end position="324"/>
    </location>
</feature>
<feature type="compositionally biased region" description="Acidic residues" evidence="1">
    <location>
        <begin position="87"/>
        <end position="100"/>
    </location>
</feature>
<gene>
    <name evidence="3 4" type="primary">LOC117214705</name>
</gene>
<keyword evidence="2" id="KW-1185">Reference proteome</keyword>
<sequence length="450" mass="49461">MRRRDARIRPSFTRGRKRQDTPRCPGKSSPRTRTLHSQDHRGTIRRHTLATHPRNTTEQGPLRRSPRCPTDVAPKGTGGWGLGTGGNEEEKEEKEEDERDEDNRRRRRRGGKKRIDHATTDAGTAAAAPARQDDRRTETERPRNAERITEDTQAGHAASRTVNIRGDPDAERGSEDVVRRRSGSGQNEDPAFGARNGTPGNEKGDDGGHHNQSPWRQGQRKGDATGDASSRGAGPDGGENRHTDQDGGATRDRDRHFGQEGGAAESTGLGGRMRQRGGTGGRDRRHQRRPRDGMDQVSGSRGPQAGPGREDSPGLVNRQDKGHPEAAVAVLQVPGTGARTRHLRIQRRPRAPVLQVRRERTPRQRLSRLHSQVPPVRVARGAREPQDGRRGMHSPESQEEATNPPTSSSSSSSSRERDTRKRRRTNSGGRPGGGHGGDRIIQAPTAMQPR</sequence>
<organism evidence="2 3">
    <name type="scientific">Bombus bifarius</name>
    <dbReference type="NCBI Taxonomy" id="103933"/>
    <lineage>
        <taxon>Eukaryota</taxon>
        <taxon>Metazoa</taxon>
        <taxon>Ecdysozoa</taxon>
        <taxon>Arthropoda</taxon>
        <taxon>Hexapoda</taxon>
        <taxon>Insecta</taxon>
        <taxon>Pterygota</taxon>
        <taxon>Neoptera</taxon>
        <taxon>Endopterygota</taxon>
        <taxon>Hymenoptera</taxon>
        <taxon>Apocrita</taxon>
        <taxon>Aculeata</taxon>
        <taxon>Apoidea</taxon>
        <taxon>Anthophila</taxon>
        <taxon>Apidae</taxon>
        <taxon>Bombus</taxon>
        <taxon>Pyrobombus</taxon>
    </lineage>
</organism>
<feature type="compositionally biased region" description="Basic and acidic residues" evidence="1">
    <location>
        <begin position="238"/>
        <end position="258"/>
    </location>
</feature>
<accession>A0A6P8NR01</accession>
<evidence type="ECO:0000313" key="4">
    <source>
        <dbReference type="RefSeq" id="XP_033316861.1"/>
    </source>
</evidence>
<feature type="compositionally biased region" description="Basic residues" evidence="1">
    <location>
        <begin position="105"/>
        <end position="115"/>
    </location>
</feature>
<feature type="compositionally biased region" description="Basic and acidic residues" evidence="1">
    <location>
        <begin position="131"/>
        <end position="150"/>
    </location>
</feature>
<protein>
    <submittedName>
        <fullName evidence="3 4">Translation initiation factor IF-2-like isoform X1</fullName>
    </submittedName>
</protein>
<evidence type="ECO:0000313" key="2">
    <source>
        <dbReference type="Proteomes" id="UP000515164"/>
    </source>
</evidence>
<evidence type="ECO:0000256" key="1">
    <source>
        <dbReference type="SAM" id="MobiDB-lite"/>
    </source>
</evidence>
<dbReference type="RefSeq" id="XP_033316850.1">
    <property type="nucleotide sequence ID" value="XM_033460959.1"/>
</dbReference>
<feature type="compositionally biased region" description="Basic residues" evidence="1">
    <location>
        <begin position="339"/>
        <end position="350"/>
    </location>
</feature>
<dbReference type="Proteomes" id="UP000515164">
    <property type="component" value="Unplaced"/>
</dbReference>
<feature type="compositionally biased region" description="Basic and acidic residues" evidence="1">
    <location>
        <begin position="381"/>
        <end position="390"/>
    </location>
</feature>
<dbReference type="KEGG" id="bbif:117214705"/>
<proteinExistence type="predicted"/>
<dbReference type="AlphaFoldDB" id="A0A6P8NR01"/>
<evidence type="ECO:0000313" key="3">
    <source>
        <dbReference type="RefSeq" id="XP_033316850.1"/>
    </source>
</evidence>
<name>A0A6P8NR01_9HYME</name>
<dbReference type="GeneID" id="117214705"/>
<feature type="compositionally biased region" description="Low complexity" evidence="1">
    <location>
        <begin position="120"/>
        <end position="130"/>
    </location>
</feature>
<feature type="region of interest" description="Disordered" evidence="1">
    <location>
        <begin position="1"/>
        <end position="450"/>
    </location>
</feature>
<dbReference type="RefSeq" id="XP_033316861.1">
    <property type="nucleotide sequence ID" value="XM_033460970.1"/>
</dbReference>
<feature type="compositionally biased region" description="Basic and acidic residues" evidence="1">
    <location>
        <begin position="166"/>
        <end position="179"/>
    </location>
</feature>
<feature type="compositionally biased region" description="Gly residues" evidence="1">
    <location>
        <begin position="76"/>
        <end position="86"/>
    </location>
</feature>
<reference evidence="3 4" key="1">
    <citation type="submission" date="2025-04" db="UniProtKB">
        <authorList>
            <consortium name="RefSeq"/>
        </authorList>
    </citation>
    <scope>IDENTIFICATION</scope>
    <source>
        <tissue evidence="3 4">Muscle</tissue>
    </source>
</reference>